<dbReference type="Pfam" id="PF01315">
    <property type="entry name" value="Ald_Xan_dh_C"/>
    <property type="match status" value="1"/>
</dbReference>
<dbReference type="SUPFAM" id="SSF47741">
    <property type="entry name" value="CO dehydrogenase ISP C-domain like"/>
    <property type="match status" value="1"/>
</dbReference>
<dbReference type="SUPFAM" id="SSF54665">
    <property type="entry name" value="CO dehydrogenase molybdoprotein N-domain-like"/>
    <property type="match status" value="1"/>
</dbReference>
<proteinExistence type="inferred from homology"/>
<keyword evidence="3" id="KW-0479">Metal-binding</keyword>
<dbReference type="CDD" id="cd00207">
    <property type="entry name" value="fer2"/>
    <property type="match status" value="1"/>
</dbReference>
<dbReference type="NCBIfam" id="NF045668">
    <property type="entry name" value="pterin_aldehy"/>
    <property type="match status" value="1"/>
</dbReference>
<dbReference type="Pfam" id="PF00111">
    <property type="entry name" value="Fer2"/>
    <property type="match status" value="1"/>
</dbReference>
<dbReference type="Pfam" id="PF20256">
    <property type="entry name" value="MoCoBD_2"/>
    <property type="match status" value="1"/>
</dbReference>
<dbReference type="Proteomes" id="UP001200430">
    <property type="component" value="Unassembled WGS sequence"/>
</dbReference>
<accession>A0ABS9ESG3</accession>
<dbReference type="EMBL" id="JAKGUD010000008">
    <property type="protein sequence ID" value="MCF4142805.1"/>
    <property type="molecule type" value="Genomic_DNA"/>
</dbReference>
<dbReference type="InterPro" id="IPR006058">
    <property type="entry name" value="2Fe2S_fd_BS"/>
</dbReference>
<dbReference type="InterPro" id="IPR036884">
    <property type="entry name" value="2Fe-2S-bd_dom_sf"/>
</dbReference>
<dbReference type="InterPro" id="IPR008274">
    <property type="entry name" value="AldOxase/xan_DH_MoCoBD1"/>
</dbReference>
<dbReference type="Gene3D" id="3.10.20.30">
    <property type="match status" value="1"/>
</dbReference>
<evidence type="ECO:0000256" key="1">
    <source>
        <dbReference type="ARBA" id="ARBA00006849"/>
    </source>
</evidence>
<evidence type="ECO:0000256" key="5">
    <source>
        <dbReference type="ARBA" id="ARBA00023004"/>
    </source>
</evidence>
<dbReference type="Pfam" id="PF01799">
    <property type="entry name" value="Fer2_2"/>
    <property type="match status" value="1"/>
</dbReference>
<dbReference type="InterPro" id="IPR012675">
    <property type="entry name" value="Beta-grasp_dom_sf"/>
</dbReference>
<comment type="similarity">
    <text evidence="1">Belongs to the xanthine dehydrogenase family.</text>
</comment>
<dbReference type="InterPro" id="IPR036010">
    <property type="entry name" value="2Fe-2S_ferredoxin-like_sf"/>
</dbReference>
<dbReference type="InterPro" id="IPR016208">
    <property type="entry name" value="Ald_Oxase/xanthine_DH-like"/>
</dbReference>
<protein>
    <submittedName>
        <fullName evidence="7">Molybdopterin-dependent oxidoreductase</fullName>
    </submittedName>
</protein>
<dbReference type="InterPro" id="IPR001041">
    <property type="entry name" value="2Fe-2S_ferredoxin-type"/>
</dbReference>
<keyword evidence="8" id="KW-1185">Reference proteome</keyword>
<dbReference type="Gene3D" id="3.90.1170.50">
    <property type="entry name" value="Aldehyde oxidase/xanthine dehydrogenase, a/b hammerhead"/>
    <property type="match status" value="1"/>
</dbReference>
<reference evidence="7 8" key="1">
    <citation type="submission" date="2022-01" db="EMBL/GenBank/DDBJ databases">
        <title>Dethiosulfovibrio faecalis sp. nov., a novel proteolytic, non-sulfur-reducing bacterium isolated from a marine aquaculture solid waste bioreactor.</title>
        <authorList>
            <person name="Grabowski S."/>
            <person name="Apolinario E."/>
            <person name="Schneider N."/>
            <person name="Marshall C.W."/>
            <person name="Sowers K.R."/>
        </authorList>
    </citation>
    <scope>NUCLEOTIDE SEQUENCE [LARGE SCALE GENOMIC DNA]</scope>
    <source>
        <strain evidence="7 8">DSM 12537</strain>
    </source>
</reference>
<evidence type="ECO:0000313" key="8">
    <source>
        <dbReference type="Proteomes" id="UP001200430"/>
    </source>
</evidence>
<evidence type="ECO:0000313" key="7">
    <source>
        <dbReference type="EMBL" id="MCF4142805.1"/>
    </source>
</evidence>
<dbReference type="InterPro" id="IPR036856">
    <property type="entry name" value="Ald_Oxase/Xan_DH_a/b_sf"/>
</dbReference>
<evidence type="ECO:0000259" key="6">
    <source>
        <dbReference type="PROSITE" id="PS51085"/>
    </source>
</evidence>
<dbReference type="RefSeq" id="WP_236099526.1">
    <property type="nucleotide sequence ID" value="NZ_JAKGUD010000008.1"/>
</dbReference>
<evidence type="ECO:0000256" key="3">
    <source>
        <dbReference type="ARBA" id="ARBA00022723"/>
    </source>
</evidence>
<dbReference type="PROSITE" id="PS00197">
    <property type="entry name" value="2FE2S_FER_1"/>
    <property type="match status" value="1"/>
</dbReference>
<dbReference type="InterPro" id="IPR002888">
    <property type="entry name" value="2Fe-2S-bd"/>
</dbReference>
<evidence type="ECO:0000256" key="4">
    <source>
        <dbReference type="ARBA" id="ARBA00023002"/>
    </source>
</evidence>
<dbReference type="SUPFAM" id="SSF56003">
    <property type="entry name" value="Molybdenum cofactor-binding domain"/>
    <property type="match status" value="1"/>
</dbReference>
<keyword evidence="5" id="KW-0408">Iron</keyword>
<feature type="domain" description="2Fe-2S ferredoxin-type" evidence="6">
    <location>
        <begin position="5"/>
        <end position="82"/>
    </location>
</feature>
<dbReference type="PROSITE" id="PS51085">
    <property type="entry name" value="2FE2S_FER_2"/>
    <property type="match status" value="1"/>
</dbReference>
<dbReference type="InterPro" id="IPR000674">
    <property type="entry name" value="Ald_Oxase/Xan_DH_a/b"/>
</dbReference>
<dbReference type="InterPro" id="IPR054705">
    <property type="entry name" value="Mop"/>
</dbReference>
<name>A0ABS9ESG3_9BACT</name>
<organism evidence="7 8">
    <name type="scientific">Dethiosulfovibrio marinus</name>
    <dbReference type="NCBI Taxonomy" id="133532"/>
    <lineage>
        <taxon>Bacteria</taxon>
        <taxon>Thermotogati</taxon>
        <taxon>Synergistota</taxon>
        <taxon>Synergistia</taxon>
        <taxon>Synergistales</taxon>
        <taxon>Dethiosulfovibrionaceae</taxon>
        <taxon>Dethiosulfovibrio</taxon>
    </lineage>
</organism>
<dbReference type="Gene3D" id="1.10.150.120">
    <property type="entry name" value="[2Fe-2S]-binding domain"/>
    <property type="match status" value="1"/>
</dbReference>
<sequence>MSKLSKKRIEVNGVQMDVAADENEMLVNVIRRQLGLTGTKLGCGKGQCGACNVIMDGKVVRSCITKWSKVPECAEILTVEGLGTPTALHAIQWAFIANAAVQCGFCTPGFIMAAKALLDENPSPTREEVREWFQKTRNVCRCTGYRHIVDAVMEAAEVLRGEKPMTDFAKKLNPDGTLWGSSYPRPSAAFKVTGLWDFGDDARDKLPEGALYAAIAQAEVSHANIKSIDTSEAEAMPGVFKVITAKDVKGNNRINGLTFPSNKGDGWDRPILCDEKIFQYGDAYAMVCADTEEHAREAAKAIKVDLEVLPAYLNAMDAKADDAIEIHPGTPNVYYEQGIIKGDETSEIMKKCAFEVDGDFYLQRQPHLTMETDVGYGYYDENGVLCIHSKSIGIHIHHAMIVDGLGLEPEKLRLIQNNAGGTFGYKFSPTMESLIGVAVMATDRPVFLRYDMEQHITYTGKRSPFWMNMRYGADEKGQIKAMESEYYVDHGPYSEFGDLLTVRGVQFMGSPYGIENIRGKGYTVCTNHAWGSAFRGYGSPQAFLATEVLVDMLAEKMGMDPLDIREKNVNVCAETGGTFPSGQPFDAYPFPEMVRRIRPKYEEAKKKAKAESTDQVKRGVGISLGIYGCGLDGEDSSSAAVEMLPDGVRVYDAWEDHGQGADAGTRGTASKALEPLGLKPEQIKLYKNDTAKCPNSGPAGGSRSQVMTGNAIRVACEKLLHALKKDDGTYRTYDEMVAEKLPLKYEGTWTATMCSACDPVTGQGEPFPVYMYGLFMTEVAVEVATGKTAVEGMTLIGDVGTINNKEVVDGQLYGGMAQGIGLALTEDFEDIDRQRTIASCGVPYIKDIPDALTLDYVETPREHGPFGAAGCGELPLTAPHSSVINAIHDATGAWVTHLPATPEKVKAAMEELR</sequence>
<dbReference type="PANTHER" id="PTHR11908">
    <property type="entry name" value="XANTHINE DEHYDROGENASE"/>
    <property type="match status" value="1"/>
</dbReference>
<dbReference type="SMART" id="SM01008">
    <property type="entry name" value="Ald_Xan_dh_C"/>
    <property type="match status" value="1"/>
</dbReference>
<comment type="caution">
    <text evidence="7">The sequence shown here is derived from an EMBL/GenBank/DDBJ whole genome shotgun (WGS) entry which is preliminary data.</text>
</comment>
<evidence type="ECO:0000256" key="2">
    <source>
        <dbReference type="ARBA" id="ARBA00022505"/>
    </source>
</evidence>
<dbReference type="PANTHER" id="PTHR11908:SF132">
    <property type="entry name" value="ALDEHYDE OXIDASE 1-RELATED"/>
    <property type="match status" value="1"/>
</dbReference>
<keyword evidence="4" id="KW-0560">Oxidoreductase</keyword>
<dbReference type="Gene3D" id="3.30.365.10">
    <property type="entry name" value="Aldehyde oxidase/xanthine dehydrogenase, molybdopterin binding domain"/>
    <property type="match status" value="4"/>
</dbReference>
<dbReference type="InterPro" id="IPR046867">
    <property type="entry name" value="AldOxase/xan_DH_MoCoBD2"/>
</dbReference>
<gene>
    <name evidence="7" type="ORF">L2W38_08240</name>
</gene>
<dbReference type="Pfam" id="PF02738">
    <property type="entry name" value="MoCoBD_1"/>
    <property type="match status" value="1"/>
</dbReference>
<dbReference type="InterPro" id="IPR037165">
    <property type="entry name" value="AldOxase/xan_DH_Mopterin-bd_sf"/>
</dbReference>
<dbReference type="SUPFAM" id="SSF54292">
    <property type="entry name" value="2Fe-2S ferredoxin-like"/>
    <property type="match status" value="1"/>
</dbReference>
<keyword evidence="2" id="KW-0500">Molybdenum</keyword>